<reference evidence="1 2" key="1">
    <citation type="submission" date="2015-04" db="EMBL/GenBank/DDBJ databases">
        <title>Complete genome sequence of Schizopora paradoxa KUC8140, a cosmopolitan wood degrader in East Asia.</title>
        <authorList>
            <consortium name="DOE Joint Genome Institute"/>
            <person name="Min B."/>
            <person name="Park H."/>
            <person name="Jang Y."/>
            <person name="Kim J.-J."/>
            <person name="Kim K.H."/>
            <person name="Pangilinan J."/>
            <person name="Lipzen A."/>
            <person name="Riley R."/>
            <person name="Grigoriev I.V."/>
            <person name="Spatafora J.W."/>
            <person name="Choi I.-G."/>
        </authorList>
    </citation>
    <scope>NUCLEOTIDE SEQUENCE [LARGE SCALE GENOMIC DNA]</scope>
    <source>
        <strain evidence="1 2">KUC8140</strain>
    </source>
</reference>
<keyword evidence="2" id="KW-1185">Reference proteome</keyword>
<evidence type="ECO:0000313" key="1">
    <source>
        <dbReference type="EMBL" id="KLO05378.1"/>
    </source>
</evidence>
<organism evidence="1 2">
    <name type="scientific">Schizopora paradoxa</name>
    <dbReference type="NCBI Taxonomy" id="27342"/>
    <lineage>
        <taxon>Eukaryota</taxon>
        <taxon>Fungi</taxon>
        <taxon>Dikarya</taxon>
        <taxon>Basidiomycota</taxon>
        <taxon>Agaricomycotina</taxon>
        <taxon>Agaricomycetes</taxon>
        <taxon>Hymenochaetales</taxon>
        <taxon>Schizoporaceae</taxon>
        <taxon>Schizopora</taxon>
    </lineage>
</organism>
<evidence type="ECO:0000313" key="2">
    <source>
        <dbReference type="Proteomes" id="UP000053477"/>
    </source>
</evidence>
<dbReference type="AlphaFoldDB" id="A0A0H2R7C3"/>
<accession>A0A0H2R7C3</accession>
<protein>
    <submittedName>
        <fullName evidence="1">Uncharacterized protein</fullName>
    </submittedName>
</protein>
<name>A0A0H2R7C3_9AGAM</name>
<sequence>MLDNHRKWRERERPPSVRLREREIGGLWIGFSLGRDYRRFDFDDAYPDKGATRDSFGDVEHPIPFDVTRIGIPSRHACPARKRRNEVLPYSCRTLFCNTLLVNGFCGALPRQEETDLDMSGDSSQDHGQEERATVFTLVVVIEVVKTTRTSRKQKKE</sequence>
<dbReference type="EMBL" id="KQ086318">
    <property type="protein sequence ID" value="KLO05378.1"/>
    <property type="molecule type" value="Genomic_DNA"/>
</dbReference>
<dbReference type="Proteomes" id="UP000053477">
    <property type="component" value="Unassembled WGS sequence"/>
</dbReference>
<proteinExistence type="predicted"/>
<dbReference type="InParanoid" id="A0A0H2R7C3"/>
<gene>
    <name evidence="1" type="ORF">SCHPADRAFT_729270</name>
</gene>